<gene>
    <name evidence="1" type="ORF">HLUCCA11_20540</name>
</gene>
<protein>
    <submittedName>
        <fullName evidence="1">NC domain</fullName>
    </submittedName>
</protein>
<dbReference type="EMBL" id="LJZR01000045">
    <property type="protein sequence ID" value="KPQ32829.1"/>
    <property type="molecule type" value="Genomic_DNA"/>
</dbReference>
<accession>A0A0P7YQP2</accession>
<evidence type="ECO:0000313" key="2">
    <source>
        <dbReference type="Proteomes" id="UP000050465"/>
    </source>
</evidence>
<evidence type="ECO:0000313" key="1">
    <source>
        <dbReference type="EMBL" id="KPQ32829.1"/>
    </source>
</evidence>
<dbReference type="Proteomes" id="UP000050465">
    <property type="component" value="Unassembled WGS sequence"/>
</dbReference>
<dbReference type="AlphaFoldDB" id="A0A0P7YQP2"/>
<comment type="caution">
    <text evidence="1">The sequence shown here is derived from an EMBL/GenBank/DDBJ whole genome shotgun (WGS) entry which is preliminary data.</text>
</comment>
<dbReference type="PATRIC" id="fig|1666911.3.peg.3392"/>
<proteinExistence type="predicted"/>
<name>A0A0P7YQP2_9CYAN</name>
<sequence length="157" mass="18103">MPLPTEKIEQTIETIEGLIDPSSDRFGCLLNWQNPPDPFWHYGIGLSDTHIFDTGQGLCPFERKEAKTVLGISDIAFEPEQVIERLKQSLYVFSTWKYTLTGWNCEHLGRLIATDQARCYQSSFLWWMCNMSPEGDHKTAHQILRDHLVEHAPALVR</sequence>
<reference evidence="1 2" key="1">
    <citation type="submission" date="2015-09" db="EMBL/GenBank/DDBJ databases">
        <title>Identification and resolution of microdiversity through metagenomic sequencing of parallel consortia.</title>
        <authorList>
            <person name="Nelson W.C."/>
            <person name="Romine M.F."/>
            <person name="Lindemann S.R."/>
        </authorList>
    </citation>
    <scope>NUCLEOTIDE SEQUENCE [LARGE SCALE GENOMIC DNA]</scope>
    <source>
        <strain evidence="1">Ana</strain>
    </source>
</reference>
<dbReference type="STRING" id="1666911.HLUCCA11_20540"/>
<organism evidence="1 2">
    <name type="scientific">Phormidesmis priestleyi Ana</name>
    <dbReference type="NCBI Taxonomy" id="1666911"/>
    <lineage>
        <taxon>Bacteria</taxon>
        <taxon>Bacillati</taxon>
        <taxon>Cyanobacteriota</taxon>
        <taxon>Cyanophyceae</taxon>
        <taxon>Leptolyngbyales</taxon>
        <taxon>Leptolyngbyaceae</taxon>
        <taxon>Phormidesmis</taxon>
    </lineage>
</organism>